<accession>A0ABV7GG86</accession>
<organism evidence="1 2">
    <name type="scientific">Shewanella submarina</name>
    <dbReference type="NCBI Taxonomy" id="2016376"/>
    <lineage>
        <taxon>Bacteria</taxon>
        <taxon>Pseudomonadati</taxon>
        <taxon>Pseudomonadota</taxon>
        <taxon>Gammaproteobacteria</taxon>
        <taxon>Alteromonadales</taxon>
        <taxon>Shewanellaceae</taxon>
        <taxon>Shewanella</taxon>
    </lineage>
</organism>
<reference evidence="2" key="1">
    <citation type="journal article" date="2019" name="Int. J. Syst. Evol. Microbiol.">
        <title>The Global Catalogue of Microorganisms (GCM) 10K type strain sequencing project: providing services to taxonomists for standard genome sequencing and annotation.</title>
        <authorList>
            <consortium name="The Broad Institute Genomics Platform"/>
            <consortium name="The Broad Institute Genome Sequencing Center for Infectious Disease"/>
            <person name="Wu L."/>
            <person name="Ma J."/>
        </authorList>
    </citation>
    <scope>NUCLEOTIDE SEQUENCE [LARGE SCALE GENOMIC DNA]</scope>
    <source>
        <strain evidence="2">KCTC 52277</strain>
    </source>
</reference>
<dbReference type="EMBL" id="JBHRTD010000007">
    <property type="protein sequence ID" value="MFC3138057.1"/>
    <property type="molecule type" value="Genomic_DNA"/>
</dbReference>
<proteinExistence type="predicted"/>
<dbReference type="RefSeq" id="WP_248937495.1">
    <property type="nucleotide sequence ID" value="NZ_JAKILF010000010.1"/>
</dbReference>
<keyword evidence="2" id="KW-1185">Reference proteome</keyword>
<protein>
    <submittedName>
        <fullName evidence="1">NRDE family protein</fullName>
    </submittedName>
</protein>
<sequence length="251" mass="28580">MCILFIAQNRHPDYPLIICANRDEFHHRATQHMHEWPGTNGIRAGKDLKAGGTWLGFNAMGEVSALTNIRDLSATQEDRLSRGELVLKALKGELSDDWLAQHSESYNPFNLLYQQQNQLYVFNSRSKENSLISDGFHAVSNGDLDDIWPKMARGKMALEQAIVSQQSITPESLLPMMLDQSLPPEDSLPNTGVSLEWERRLSSIFICHPEYGTRSTSILLWHRSGKLECLEVRYNPKGKELSRDKFRLQLS</sequence>
<dbReference type="Proteomes" id="UP001595621">
    <property type="component" value="Unassembled WGS sequence"/>
</dbReference>
<dbReference type="InterPro" id="IPR008551">
    <property type="entry name" value="TANGO2"/>
</dbReference>
<dbReference type="PANTHER" id="PTHR17985">
    <property type="entry name" value="SER/THR-RICH PROTEIN T10 IN DGCR REGION"/>
    <property type="match status" value="1"/>
</dbReference>
<comment type="caution">
    <text evidence="1">The sequence shown here is derived from an EMBL/GenBank/DDBJ whole genome shotgun (WGS) entry which is preliminary data.</text>
</comment>
<dbReference type="Pfam" id="PF05742">
    <property type="entry name" value="TANGO2"/>
    <property type="match status" value="1"/>
</dbReference>
<evidence type="ECO:0000313" key="2">
    <source>
        <dbReference type="Proteomes" id="UP001595621"/>
    </source>
</evidence>
<dbReference type="PANTHER" id="PTHR17985:SF8">
    <property type="entry name" value="TRANSPORT AND GOLGI ORGANIZATION PROTEIN 2 HOMOLOG"/>
    <property type="match status" value="1"/>
</dbReference>
<gene>
    <name evidence="1" type="ORF">ACFOE0_07610</name>
</gene>
<evidence type="ECO:0000313" key="1">
    <source>
        <dbReference type="EMBL" id="MFC3138057.1"/>
    </source>
</evidence>
<name>A0ABV7GG86_9GAMM</name>